<dbReference type="PANTHER" id="PTHR15394">
    <property type="entry name" value="SERINE HYDROLASE RBBP9"/>
    <property type="match status" value="1"/>
</dbReference>
<dbReference type="GeneID" id="93789735"/>
<dbReference type="SUPFAM" id="SSF53474">
    <property type="entry name" value="alpha/beta-Hydrolases"/>
    <property type="match status" value="1"/>
</dbReference>
<evidence type="ECO:0000313" key="1">
    <source>
        <dbReference type="EMBL" id="CAD7359392.1"/>
    </source>
</evidence>
<dbReference type="InterPro" id="IPR029058">
    <property type="entry name" value="AB_hydrolase_fold"/>
</dbReference>
<dbReference type="GO" id="GO:0016787">
    <property type="term" value="F:hydrolase activity"/>
    <property type="evidence" value="ECO:0007669"/>
    <property type="project" value="UniProtKB-KW"/>
</dbReference>
<keyword evidence="3" id="KW-0378">Hydrolase</keyword>
<reference evidence="1 4" key="3">
    <citation type="submission" date="2020-11" db="EMBL/GenBank/DDBJ databases">
        <authorList>
            <consortium name="Pathogen Informatics"/>
        </authorList>
    </citation>
    <scope>NUCLEOTIDE SEQUENCE [LARGE SCALE GENOMIC DNA]</scope>
    <source>
        <strain evidence="1 4">NCTC12218</strain>
    </source>
</reference>
<dbReference type="Proteomes" id="UP000572988">
    <property type="component" value="Unassembled WGS sequence"/>
</dbReference>
<dbReference type="AlphaFoldDB" id="A0A7Z7QNX4"/>
<protein>
    <submittedName>
        <fullName evidence="3">Hydrolase ydeN</fullName>
        <ecNumber evidence="3">3.-.-.-</ecNumber>
    </submittedName>
    <submittedName>
        <fullName evidence="2">Serine hydrolase family protein</fullName>
    </submittedName>
</protein>
<dbReference type="Proteomes" id="UP000264146">
    <property type="component" value="Chromosome"/>
</dbReference>
<reference evidence="3" key="2">
    <citation type="submission" date="2018-06" db="EMBL/GenBank/DDBJ databases">
        <authorList>
            <consortium name="Pathogen Informatics"/>
            <person name="Doyle S."/>
        </authorList>
    </citation>
    <scope>NUCLEOTIDE SEQUENCE [LARGE SCALE GENOMIC DNA]</scope>
    <source>
        <strain evidence="3">NCTC12218</strain>
    </source>
</reference>
<reference evidence="2 5" key="1">
    <citation type="submission" date="2018-01" db="EMBL/GenBank/DDBJ databases">
        <title>Complete genome sequence of Staphylococcus Scheliferi isolated from human.</title>
        <authorList>
            <person name="Abouelkhair M.A."/>
            <person name="Bemis D.A."/>
            <person name="Kania S.A."/>
        </authorList>
    </citation>
    <scope>NUCLEOTIDE SEQUENCE [LARGE SCALE GENOMIC DNA]</scope>
    <source>
        <strain evidence="2 5">ATCC 43808</strain>
    </source>
</reference>
<evidence type="ECO:0000313" key="5">
    <source>
        <dbReference type="Proteomes" id="UP000572988"/>
    </source>
</evidence>
<dbReference type="Gene3D" id="3.40.50.1820">
    <property type="entry name" value="alpha/beta hydrolase"/>
    <property type="match status" value="1"/>
</dbReference>
<proteinExistence type="predicted"/>
<evidence type="ECO:0000313" key="2">
    <source>
        <dbReference type="EMBL" id="NHA34912.1"/>
    </source>
</evidence>
<gene>
    <name evidence="3" type="primary">ydeN_1</name>
    <name evidence="2" type="ORF">C1O36_10600</name>
    <name evidence="3" type="ORF">NCTC12218_01027</name>
</gene>
<dbReference type="PANTHER" id="PTHR15394:SF3">
    <property type="entry name" value="SERINE HYDROLASE RBBP9"/>
    <property type="match status" value="1"/>
</dbReference>
<evidence type="ECO:0000313" key="4">
    <source>
        <dbReference type="Proteomes" id="UP000264146"/>
    </source>
</evidence>
<name>A0A7Z7QNX4_STASC</name>
<accession>A0A7Z7QNX4</accession>
<dbReference type="RefSeq" id="WP_016425436.1">
    <property type="nucleotide sequence ID" value="NZ_CABKRV010000001.1"/>
</dbReference>
<organism evidence="3">
    <name type="scientific">Staphylococcus schleiferi</name>
    <dbReference type="NCBI Taxonomy" id="1295"/>
    <lineage>
        <taxon>Bacteria</taxon>
        <taxon>Bacillati</taxon>
        <taxon>Bacillota</taxon>
        <taxon>Bacilli</taxon>
        <taxon>Bacillales</taxon>
        <taxon>Staphylococcaceae</taxon>
        <taxon>Staphylococcus</taxon>
    </lineage>
</organism>
<dbReference type="EMBL" id="UHEF01000001">
    <property type="protein sequence ID" value="SUM88256.1"/>
    <property type="molecule type" value="Genomic_DNA"/>
</dbReference>
<keyword evidence="5" id="KW-1185">Reference proteome</keyword>
<dbReference type="EMBL" id="POVK01000042">
    <property type="protein sequence ID" value="NHA34912.1"/>
    <property type="molecule type" value="Genomic_DNA"/>
</dbReference>
<dbReference type="EMBL" id="LR962863">
    <property type="protein sequence ID" value="CAD7359392.1"/>
    <property type="molecule type" value="Genomic_DNA"/>
</dbReference>
<evidence type="ECO:0000313" key="3">
    <source>
        <dbReference type="EMBL" id="SUM88256.1"/>
    </source>
</evidence>
<dbReference type="InterPro" id="IPR010662">
    <property type="entry name" value="RBBP9/YdeN"/>
</dbReference>
<dbReference type="EC" id="3.-.-.-" evidence="3"/>
<dbReference type="Pfam" id="PF06821">
    <property type="entry name" value="Ser_hydrolase"/>
    <property type="match status" value="1"/>
</dbReference>
<sequence>MTKVYIVHGYQADSTKHWFPWLKQSLELEGHEVEILNLPDSSHPKVDVWLDYMNQNVTEVNSDTIFVTHSLGAITTLKFLNDLDVNHIGSLAIVSGFKDGISDMPELEPFVQQDVDFENLQNKILHRFGIAAKNDTVVPYEATKRLCEALDAKFYLQEEGGHFCEQDGYDSFLFLKKKILTNFD</sequence>